<protein>
    <submittedName>
        <fullName evidence="1">Uncharacterized protein</fullName>
    </submittedName>
</protein>
<dbReference type="AlphaFoldDB" id="A0AAV1PJ77"/>
<gene>
    <name evidence="1" type="ORF">FSCOSCO3_A016549</name>
</gene>
<reference evidence="1 2" key="1">
    <citation type="submission" date="2024-01" db="EMBL/GenBank/DDBJ databases">
        <authorList>
            <person name="Alioto T."/>
            <person name="Alioto T."/>
            <person name="Gomez Garrido J."/>
        </authorList>
    </citation>
    <scope>NUCLEOTIDE SEQUENCE [LARGE SCALE GENOMIC DNA]</scope>
</reference>
<dbReference type="Proteomes" id="UP001314229">
    <property type="component" value="Unassembled WGS sequence"/>
</dbReference>
<name>A0AAV1PJ77_SCOSC</name>
<keyword evidence="2" id="KW-1185">Reference proteome</keyword>
<proteinExistence type="predicted"/>
<organism evidence="1 2">
    <name type="scientific">Scomber scombrus</name>
    <name type="common">Atlantic mackerel</name>
    <name type="synonym">Scomber vernalis</name>
    <dbReference type="NCBI Taxonomy" id="13677"/>
    <lineage>
        <taxon>Eukaryota</taxon>
        <taxon>Metazoa</taxon>
        <taxon>Chordata</taxon>
        <taxon>Craniata</taxon>
        <taxon>Vertebrata</taxon>
        <taxon>Euteleostomi</taxon>
        <taxon>Actinopterygii</taxon>
        <taxon>Neopterygii</taxon>
        <taxon>Teleostei</taxon>
        <taxon>Neoteleostei</taxon>
        <taxon>Acanthomorphata</taxon>
        <taxon>Pelagiaria</taxon>
        <taxon>Scombriformes</taxon>
        <taxon>Scombridae</taxon>
        <taxon>Scomber</taxon>
    </lineage>
</organism>
<sequence>MLPGLGCSDSAGSPAQVPLCLHTLRCCRPAQTTTPTTNSRPDVTRALSGCSPVTRDRFHRFYPRDDFTGSTCVRAVRENGGARAPSSMLGQIRTTEISRALNPQSETREPPLMLTCDRCRRRGG</sequence>
<comment type="caution">
    <text evidence="1">The sequence shown here is derived from an EMBL/GenBank/DDBJ whole genome shotgun (WGS) entry which is preliminary data.</text>
</comment>
<evidence type="ECO:0000313" key="1">
    <source>
        <dbReference type="EMBL" id="CAK6971769.1"/>
    </source>
</evidence>
<evidence type="ECO:0000313" key="2">
    <source>
        <dbReference type="Proteomes" id="UP001314229"/>
    </source>
</evidence>
<dbReference type="EMBL" id="CAWUFR010000186">
    <property type="protein sequence ID" value="CAK6971769.1"/>
    <property type="molecule type" value="Genomic_DNA"/>
</dbReference>
<accession>A0AAV1PJ77</accession>